<dbReference type="Pfam" id="PF00535">
    <property type="entry name" value="Glycos_transf_2"/>
    <property type="match status" value="1"/>
</dbReference>
<reference evidence="11 12" key="1">
    <citation type="submission" date="2019-05" db="EMBL/GenBank/DDBJ databases">
        <title>We sequenced the genome of Paenibacillus hemerocallicola KCTC 33185 for further insight into its adaptation and study the phylogeny of Paenibacillus.</title>
        <authorList>
            <person name="Narsing Rao M.P."/>
        </authorList>
    </citation>
    <scope>NUCLEOTIDE SEQUENCE [LARGE SCALE GENOMIC DNA]</scope>
    <source>
        <strain evidence="11 12">KCTC 33185</strain>
    </source>
</reference>
<evidence type="ECO:0000256" key="5">
    <source>
        <dbReference type="ARBA" id="ARBA00022842"/>
    </source>
</evidence>
<keyword evidence="3" id="KW-0328">Glycosyltransferase</keyword>
<feature type="domain" description="Glycosyltransferase 2-like" evidence="10">
    <location>
        <begin position="6"/>
        <end position="124"/>
    </location>
</feature>
<dbReference type="EMBL" id="VDCQ01000005">
    <property type="protein sequence ID" value="TNJ67353.1"/>
    <property type="molecule type" value="Genomic_DNA"/>
</dbReference>
<evidence type="ECO:0000256" key="6">
    <source>
        <dbReference type="ARBA" id="ARBA00039022"/>
    </source>
</evidence>
<dbReference type="Gene3D" id="3.90.550.10">
    <property type="entry name" value="Spore Coat Polysaccharide Biosynthesis Protein SpsA, Chain A"/>
    <property type="match status" value="1"/>
</dbReference>
<dbReference type="OrthoDB" id="396512at2"/>
<evidence type="ECO:0000256" key="4">
    <source>
        <dbReference type="ARBA" id="ARBA00022679"/>
    </source>
</evidence>
<evidence type="ECO:0000259" key="10">
    <source>
        <dbReference type="Pfam" id="PF00535"/>
    </source>
</evidence>
<evidence type="ECO:0000256" key="9">
    <source>
        <dbReference type="ARBA" id="ARBA00048997"/>
    </source>
</evidence>
<dbReference type="GO" id="GO:0016757">
    <property type="term" value="F:glycosyltransferase activity"/>
    <property type="evidence" value="ECO:0007669"/>
    <property type="project" value="UniProtKB-KW"/>
</dbReference>
<protein>
    <recommendedName>
        <fullName evidence="7">Glucosyl-3-phosphoglycerate synthase</fullName>
        <ecNumber evidence="6">2.4.1.266</ecNumber>
    </recommendedName>
</protein>
<evidence type="ECO:0000256" key="8">
    <source>
        <dbReference type="ARBA" id="ARBA00048689"/>
    </source>
</evidence>
<comment type="cofactor">
    <cofactor evidence="1">
        <name>Mg(2+)</name>
        <dbReference type="ChEBI" id="CHEBI:18420"/>
    </cofactor>
</comment>
<dbReference type="Proteomes" id="UP000307943">
    <property type="component" value="Unassembled WGS sequence"/>
</dbReference>
<dbReference type="RefSeq" id="WP_139601066.1">
    <property type="nucleotide sequence ID" value="NZ_VDCQ01000005.1"/>
</dbReference>
<gene>
    <name evidence="11" type="ORF">FE784_05195</name>
</gene>
<evidence type="ECO:0000256" key="7">
    <source>
        <dbReference type="ARBA" id="ARBA00040894"/>
    </source>
</evidence>
<dbReference type="CDD" id="cd04179">
    <property type="entry name" value="DPM_DPG-synthase_like"/>
    <property type="match status" value="1"/>
</dbReference>
<organism evidence="11 12">
    <name type="scientific">Paenibacillus hemerocallicola</name>
    <dbReference type="NCBI Taxonomy" id="1172614"/>
    <lineage>
        <taxon>Bacteria</taxon>
        <taxon>Bacillati</taxon>
        <taxon>Bacillota</taxon>
        <taxon>Bacilli</taxon>
        <taxon>Bacillales</taxon>
        <taxon>Paenibacillaceae</taxon>
        <taxon>Paenibacillus</taxon>
    </lineage>
</organism>
<proteinExistence type="inferred from homology"/>
<evidence type="ECO:0000256" key="3">
    <source>
        <dbReference type="ARBA" id="ARBA00022676"/>
    </source>
</evidence>
<dbReference type="SUPFAM" id="SSF53448">
    <property type="entry name" value="Nucleotide-diphospho-sugar transferases"/>
    <property type="match status" value="1"/>
</dbReference>
<dbReference type="EC" id="2.4.1.266" evidence="6"/>
<evidence type="ECO:0000256" key="2">
    <source>
        <dbReference type="ARBA" id="ARBA00006739"/>
    </source>
</evidence>
<dbReference type="PANTHER" id="PTHR48090">
    <property type="entry name" value="UNDECAPRENYL-PHOSPHATE 4-DEOXY-4-FORMAMIDO-L-ARABINOSE TRANSFERASE-RELATED"/>
    <property type="match status" value="1"/>
</dbReference>
<sequence length="232" mass="25245">MGTTVSIIVPAWNEERRIGATLEALHRIRGESASPLWTELIVVDDGSTDKTADEAARWATVVIEHTRRLGKGAALRSGWTRASGDVVLFVDADLEHSAVHLAGLLEPVLNGDADMAIARFSAPSARGGFGIVKRFAGGGIFKLTGLRFEAPLSGQRAVRSQLLRQVGRLPEGFGIEVGLTIDAARLGYRICEIPLPLHHRETGKSLPGFWHRGNQLLAVGKTMLYRWMRPVP</sequence>
<dbReference type="InterPro" id="IPR029044">
    <property type="entry name" value="Nucleotide-diphossugar_trans"/>
</dbReference>
<evidence type="ECO:0000313" key="12">
    <source>
        <dbReference type="Proteomes" id="UP000307943"/>
    </source>
</evidence>
<accession>A0A5C4TE19</accession>
<evidence type="ECO:0000256" key="1">
    <source>
        <dbReference type="ARBA" id="ARBA00001946"/>
    </source>
</evidence>
<keyword evidence="5" id="KW-0460">Magnesium</keyword>
<comment type="similarity">
    <text evidence="2">Belongs to the glycosyltransferase 2 family.</text>
</comment>
<name>A0A5C4TE19_9BACL</name>
<keyword evidence="4 11" id="KW-0808">Transferase</keyword>
<dbReference type="AlphaFoldDB" id="A0A5C4TE19"/>
<dbReference type="InterPro" id="IPR050256">
    <property type="entry name" value="Glycosyltransferase_2"/>
</dbReference>
<keyword evidence="12" id="KW-1185">Reference proteome</keyword>
<dbReference type="InterPro" id="IPR001173">
    <property type="entry name" value="Glyco_trans_2-like"/>
</dbReference>
<dbReference type="PANTHER" id="PTHR48090:SF10">
    <property type="entry name" value="GLUCOSYL-3-PHOSPHOGLYCERATE SYNTHASE"/>
    <property type="match status" value="1"/>
</dbReference>
<evidence type="ECO:0000313" key="11">
    <source>
        <dbReference type="EMBL" id="TNJ67353.1"/>
    </source>
</evidence>
<comment type="catalytic activity">
    <reaction evidence="9">
        <text>an NDP-alpha-D-glucose + (2R)-3-phosphoglycerate = (2R)-2-O-(alpha-D-glucopyranosyl)-3-phospho-glycerate + a ribonucleoside 5'-diphosphate + H(+)</text>
        <dbReference type="Rhea" id="RHEA:47244"/>
        <dbReference type="ChEBI" id="CHEBI:15378"/>
        <dbReference type="ChEBI" id="CHEBI:57930"/>
        <dbReference type="ChEBI" id="CHEBI:58272"/>
        <dbReference type="ChEBI" id="CHEBI:62600"/>
        <dbReference type="ChEBI" id="CHEBI:76533"/>
        <dbReference type="EC" id="2.4.1.266"/>
    </reaction>
    <physiologicalReaction direction="left-to-right" evidence="9">
        <dbReference type="Rhea" id="RHEA:47245"/>
    </physiologicalReaction>
</comment>
<comment type="caution">
    <text evidence="11">The sequence shown here is derived from an EMBL/GenBank/DDBJ whole genome shotgun (WGS) entry which is preliminary data.</text>
</comment>
<comment type="catalytic activity">
    <reaction evidence="8">
        <text>(2R)-3-phosphoglycerate + UDP-alpha-D-glucose = (2R)-2-O-(alpha-D-glucopyranosyl)-3-phospho-glycerate + UDP + H(+)</text>
        <dbReference type="Rhea" id="RHEA:31319"/>
        <dbReference type="ChEBI" id="CHEBI:15378"/>
        <dbReference type="ChEBI" id="CHEBI:58223"/>
        <dbReference type="ChEBI" id="CHEBI:58272"/>
        <dbReference type="ChEBI" id="CHEBI:58885"/>
        <dbReference type="ChEBI" id="CHEBI:62600"/>
        <dbReference type="EC" id="2.4.1.266"/>
    </reaction>
    <physiologicalReaction direction="left-to-right" evidence="8">
        <dbReference type="Rhea" id="RHEA:31320"/>
    </physiologicalReaction>
</comment>